<evidence type="ECO:0000259" key="1">
    <source>
        <dbReference type="Pfam" id="PF21880"/>
    </source>
</evidence>
<name>A0ABU3N8J7_9SPHN</name>
<proteinExistence type="predicted"/>
<feature type="domain" description="DUF6916" evidence="1">
    <location>
        <begin position="5"/>
        <end position="90"/>
    </location>
</feature>
<dbReference type="EMBL" id="JALMLT010000005">
    <property type="protein sequence ID" value="MDT8760840.1"/>
    <property type="molecule type" value="Genomic_DNA"/>
</dbReference>
<organism evidence="2">
    <name type="scientific">Sphingomonas psychrotolerans</name>
    <dbReference type="NCBI Taxonomy" id="1327635"/>
    <lineage>
        <taxon>Bacteria</taxon>
        <taxon>Pseudomonadati</taxon>
        <taxon>Pseudomonadota</taxon>
        <taxon>Alphaproteobacteria</taxon>
        <taxon>Sphingomonadales</taxon>
        <taxon>Sphingomonadaceae</taxon>
        <taxon>Sphingomonas</taxon>
    </lineage>
</organism>
<comment type="caution">
    <text evidence="2">The sequence shown here is derived from an EMBL/GenBank/DDBJ whole genome shotgun (WGS) entry which is preliminary data.</text>
</comment>
<evidence type="ECO:0000313" key="2">
    <source>
        <dbReference type="EMBL" id="MDT8760840.1"/>
    </source>
</evidence>
<reference evidence="2" key="1">
    <citation type="submission" date="2022-04" db="EMBL/GenBank/DDBJ databases">
        <title>Tomato heritable bacteria conferring resistance against bacterial wilt.</title>
        <authorList>
            <person name="Yin J."/>
        </authorList>
    </citation>
    <scope>NUCLEOTIDE SEQUENCE</scope>
    <source>
        <strain evidence="2">Cra20</strain>
    </source>
</reference>
<sequence length="91" mass="9898">MTVLRLSDFAPGTVYTVSADAQNLTLTLDKAQALSDSGREGGAFRLEFLGPGEPVLPQATYGFRNGDTEHDIFIVPVAREGDAIRYEAVFY</sequence>
<dbReference type="InterPro" id="IPR054209">
    <property type="entry name" value="DUF6916"/>
</dbReference>
<dbReference type="Pfam" id="PF21880">
    <property type="entry name" value="DUF6916"/>
    <property type="match status" value="1"/>
</dbReference>
<protein>
    <recommendedName>
        <fullName evidence="1">DUF6916 domain-containing protein</fullName>
    </recommendedName>
</protein>
<gene>
    <name evidence="2" type="ORF">MZO42_19240</name>
</gene>
<accession>A0ABU3N8J7</accession>